<dbReference type="AlphaFoldDB" id="A0A143BGW3"/>
<dbReference type="PROSITE" id="PS00101">
    <property type="entry name" value="HEXAPEP_TRANSFERASES"/>
    <property type="match status" value="1"/>
</dbReference>
<proteinExistence type="inferred from homology"/>
<evidence type="ECO:0000256" key="1">
    <source>
        <dbReference type="ARBA" id="ARBA00007274"/>
    </source>
</evidence>
<evidence type="ECO:0000256" key="3">
    <source>
        <dbReference type="ARBA" id="ARBA00022737"/>
    </source>
</evidence>
<name>A0A143BGW3_9BACT</name>
<evidence type="ECO:0000313" key="9">
    <source>
        <dbReference type="Proteomes" id="UP000076404"/>
    </source>
</evidence>
<protein>
    <recommendedName>
        <fullName evidence="6">Nodulation protein L</fullName>
    </recommendedName>
</protein>
<keyword evidence="4" id="KW-0012">Acyltransferase</keyword>
<dbReference type="GO" id="GO:0016407">
    <property type="term" value="F:acetyltransferase activity"/>
    <property type="evidence" value="ECO:0007669"/>
    <property type="project" value="InterPro"/>
</dbReference>
<feature type="domain" description="Maltose/galactoside acetyltransferase" evidence="7">
    <location>
        <begin position="9"/>
        <end position="63"/>
    </location>
</feature>
<dbReference type="Gene3D" id="2.160.10.10">
    <property type="entry name" value="Hexapeptide repeat proteins"/>
    <property type="match status" value="1"/>
</dbReference>
<evidence type="ECO:0000256" key="6">
    <source>
        <dbReference type="ARBA" id="ARBA00067695"/>
    </source>
</evidence>
<dbReference type="RefSeq" id="WP_026848959.1">
    <property type="nucleotide sequence ID" value="NZ_CP011454.1"/>
</dbReference>
<evidence type="ECO:0000256" key="2">
    <source>
        <dbReference type="ARBA" id="ARBA00022679"/>
    </source>
</evidence>
<dbReference type="PANTHER" id="PTHR23416">
    <property type="entry name" value="SIALIC ACID SYNTHASE-RELATED"/>
    <property type="match status" value="1"/>
</dbReference>
<dbReference type="PANTHER" id="PTHR23416:SF23">
    <property type="entry name" value="ACETYLTRANSFERASE C18B11.09C-RELATED"/>
    <property type="match status" value="1"/>
</dbReference>
<keyword evidence="2" id="KW-0808">Transferase</keyword>
<accession>A0A143BGW3</accession>
<dbReference type="CDD" id="cd03357">
    <property type="entry name" value="LbH_MAT_GAT"/>
    <property type="match status" value="1"/>
</dbReference>
<dbReference type="OrthoDB" id="9812571at2"/>
<dbReference type="GO" id="GO:0008374">
    <property type="term" value="F:O-acyltransferase activity"/>
    <property type="evidence" value="ECO:0007669"/>
    <property type="project" value="TreeGrafter"/>
</dbReference>
<dbReference type="Pfam" id="PF00132">
    <property type="entry name" value="Hexapep"/>
    <property type="match status" value="1"/>
</dbReference>
<dbReference type="InterPro" id="IPR024688">
    <property type="entry name" value="Mac_dom"/>
</dbReference>
<gene>
    <name evidence="8" type="ORF">GEMMAAP_00195</name>
</gene>
<keyword evidence="9" id="KW-1185">Reference proteome</keyword>
<evidence type="ECO:0000256" key="5">
    <source>
        <dbReference type="ARBA" id="ARBA00055587"/>
    </source>
</evidence>
<dbReference type="STRING" id="1379270.GEMMAAP_00195"/>
<dbReference type="SUPFAM" id="SSF51161">
    <property type="entry name" value="Trimeric LpxA-like enzymes"/>
    <property type="match status" value="1"/>
</dbReference>
<dbReference type="KEGG" id="gph:GEMMAAP_00195"/>
<evidence type="ECO:0000256" key="4">
    <source>
        <dbReference type="ARBA" id="ARBA00023315"/>
    </source>
</evidence>
<dbReference type="InterPro" id="IPR001451">
    <property type="entry name" value="Hexapep"/>
</dbReference>
<dbReference type="InterPro" id="IPR051159">
    <property type="entry name" value="Hexapeptide_acetyltransf"/>
</dbReference>
<dbReference type="Pfam" id="PF12464">
    <property type="entry name" value="Mac"/>
    <property type="match status" value="1"/>
</dbReference>
<evidence type="ECO:0000259" key="7">
    <source>
        <dbReference type="SMART" id="SM01266"/>
    </source>
</evidence>
<dbReference type="FunFam" id="2.160.10.10:FF:000025">
    <property type="entry name" value="Hexapeptide-repeat containing-acetyltransferase"/>
    <property type="match status" value="1"/>
</dbReference>
<sequence length="199" mass="20864">MTNAPETERTRMRAGLPYNSRDPELLALTHRARARLQQFEQTPSNATVPRLQVLRDLLGHIGDGVWIEAPFFCDYGAHISIGAHTFINMNVVMLDSANITIGEKVLIGPGVQLLTASHPVATAERLPAEWTPGSGQSPYVTTASPIVIGDGAWIGAGSLIMPGVTIGAGAVIGAGSVVTSDVPAGMLAFGNPCTVQRAV</sequence>
<dbReference type="InterPro" id="IPR011004">
    <property type="entry name" value="Trimer_LpxA-like_sf"/>
</dbReference>
<organism evidence="8 9">
    <name type="scientific">Gemmatimonas phototrophica</name>
    <dbReference type="NCBI Taxonomy" id="1379270"/>
    <lineage>
        <taxon>Bacteria</taxon>
        <taxon>Pseudomonadati</taxon>
        <taxon>Gemmatimonadota</taxon>
        <taxon>Gemmatimonadia</taxon>
        <taxon>Gemmatimonadales</taxon>
        <taxon>Gemmatimonadaceae</taxon>
        <taxon>Gemmatimonas</taxon>
    </lineage>
</organism>
<evidence type="ECO:0000313" key="8">
    <source>
        <dbReference type="EMBL" id="AMW03690.1"/>
    </source>
</evidence>
<reference evidence="8 9" key="2">
    <citation type="journal article" date="2016" name="Environ. Microbiol. Rep.">
        <title>Metagenomic evidence for the presence of phototrophic Gemmatimonadetes bacteria in diverse environments.</title>
        <authorList>
            <person name="Zeng Y."/>
            <person name="Baumbach J."/>
            <person name="Barbosa E.G."/>
            <person name="Azevedo V."/>
            <person name="Zhang C."/>
            <person name="Koblizek M."/>
        </authorList>
    </citation>
    <scope>NUCLEOTIDE SEQUENCE [LARGE SCALE GENOMIC DNA]</scope>
    <source>
        <strain evidence="8 9">AP64</strain>
    </source>
</reference>
<keyword evidence="3" id="KW-0677">Repeat</keyword>
<dbReference type="Proteomes" id="UP000076404">
    <property type="component" value="Chromosome"/>
</dbReference>
<comment type="function">
    <text evidence="5">Acetyltransferase implicated in the O-acetylation of Nod factors.</text>
</comment>
<reference evidence="8 9" key="1">
    <citation type="journal article" date="2014" name="Proc. Natl. Acad. Sci. U.S.A.">
        <title>Functional type 2 photosynthetic reaction centers found in the rare bacterial phylum Gemmatimonadetes.</title>
        <authorList>
            <person name="Zeng Y."/>
            <person name="Feng F."/>
            <person name="Medova H."/>
            <person name="Dean J."/>
            <person name="Koblizek M."/>
        </authorList>
    </citation>
    <scope>NUCLEOTIDE SEQUENCE [LARGE SCALE GENOMIC DNA]</scope>
    <source>
        <strain evidence="8 9">AP64</strain>
    </source>
</reference>
<dbReference type="InterPro" id="IPR018357">
    <property type="entry name" value="Hexapep_transf_CS"/>
</dbReference>
<dbReference type="SMART" id="SM01266">
    <property type="entry name" value="Mac"/>
    <property type="match status" value="1"/>
</dbReference>
<comment type="similarity">
    <text evidence="1">Belongs to the transferase hexapeptide repeat family.</text>
</comment>
<dbReference type="eggNOG" id="COG0110">
    <property type="taxonomic scope" value="Bacteria"/>
</dbReference>
<dbReference type="EMBL" id="CP011454">
    <property type="protein sequence ID" value="AMW03690.1"/>
    <property type="molecule type" value="Genomic_DNA"/>
</dbReference>